<name>A0ABW5G6X9_9PSEU</name>
<proteinExistence type="predicted"/>
<sequence>MTAALATLGGCCIVITKGANDLRAAQALHANGHALPTSYLPGFDEVGLVRPDGQRPIIGPNGVAGESLDELGPVRRAGWRGDKSAPLIHAKLLVLGDAWGYDADENGEWGPQFRFRPSRAWLGSANWTQGAVDHLEFGLWTGEQQLVEHTFQFLLDMLKFSEPLETTHDNPQPELGDAEWDDDAFAEYFAEMSVSDDEEN</sequence>
<dbReference type="EMBL" id="JBHUKR010000028">
    <property type="protein sequence ID" value="MFD2422395.1"/>
    <property type="molecule type" value="Genomic_DNA"/>
</dbReference>
<dbReference type="RefSeq" id="WP_378271459.1">
    <property type="nucleotide sequence ID" value="NZ_JBHUKR010000028.1"/>
</dbReference>
<protein>
    <submittedName>
        <fullName evidence="1">Uncharacterized protein</fullName>
    </submittedName>
</protein>
<evidence type="ECO:0000313" key="2">
    <source>
        <dbReference type="Proteomes" id="UP001597417"/>
    </source>
</evidence>
<dbReference type="Proteomes" id="UP001597417">
    <property type="component" value="Unassembled WGS sequence"/>
</dbReference>
<comment type="caution">
    <text evidence="1">The sequence shown here is derived from an EMBL/GenBank/DDBJ whole genome shotgun (WGS) entry which is preliminary data.</text>
</comment>
<accession>A0ABW5G6X9</accession>
<evidence type="ECO:0000313" key="1">
    <source>
        <dbReference type="EMBL" id="MFD2422395.1"/>
    </source>
</evidence>
<reference evidence="2" key="1">
    <citation type="journal article" date="2019" name="Int. J. Syst. Evol. Microbiol.">
        <title>The Global Catalogue of Microorganisms (GCM) 10K type strain sequencing project: providing services to taxonomists for standard genome sequencing and annotation.</title>
        <authorList>
            <consortium name="The Broad Institute Genomics Platform"/>
            <consortium name="The Broad Institute Genome Sequencing Center for Infectious Disease"/>
            <person name="Wu L."/>
            <person name="Ma J."/>
        </authorList>
    </citation>
    <scope>NUCLEOTIDE SEQUENCE [LARGE SCALE GENOMIC DNA]</scope>
    <source>
        <strain evidence="2">CGMCC 4.7645</strain>
    </source>
</reference>
<gene>
    <name evidence="1" type="ORF">ACFSXZ_39340</name>
</gene>
<organism evidence="1 2">
    <name type="scientific">Amycolatopsis pigmentata</name>
    <dbReference type="NCBI Taxonomy" id="450801"/>
    <lineage>
        <taxon>Bacteria</taxon>
        <taxon>Bacillati</taxon>
        <taxon>Actinomycetota</taxon>
        <taxon>Actinomycetes</taxon>
        <taxon>Pseudonocardiales</taxon>
        <taxon>Pseudonocardiaceae</taxon>
        <taxon>Amycolatopsis</taxon>
    </lineage>
</organism>
<keyword evidence="2" id="KW-1185">Reference proteome</keyword>